<keyword evidence="1" id="KW-0472">Membrane</keyword>
<accession>A0ABX0LNI6</accession>
<evidence type="ECO:0000313" key="3">
    <source>
        <dbReference type="Proteomes" id="UP000785613"/>
    </source>
</evidence>
<protein>
    <recommendedName>
        <fullName evidence="4">DUF3137 domain-containing protein</fullName>
    </recommendedName>
</protein>
<evidence type="ECO:0000313" key="2">
    <source>
        <dbReference type="EMBL" id="NHZ34248.1"/>
    </source>
</evidence>
<keyword evidence="3" id="KW-1185">Reference proteome</keyword>
<evidence type="ECO:0000256" key="1">
    <source>
        <dbReference type="SAM" id="Phobius"/>
    </source>
</evidence>
<gene>
    <name evidence="2" type="ORF">F0185_11695</name>
</gene>
<keyword evidence="1" id="KW-1133">Transmembrane helix</keyword>
<reference evidence="2 3" key="1">
    <citation type="submission" date="2019-09" db="EMBL/GenBank/DDBJ databases">
        <title>Taxonomy of Antarctic Massilia spp.: description of Massilia rubra sp. nov., Massilia aquatica sp. nov., Massilia mucilaginosa sp. nov., Massilia frigida sp. nov. isolated from streams, lakes and regoliths.</title>
        <authorList>
            <person name="Holochova P."/>
            <person name="Sedlacek I."/>
            <person name="Kralova S."/>
            <person name="Maslanova I."/>
            <person name="Busse H.-J."/>
            <person name="Stankova E."/>
            <person name="Vrbovska V."/>
            <person name="Kovarovic V."/>
            <person name="Bartak M."/>
            <person name="Svec P."/>
            <person name="Pantucek R."/>
        </authorList>
    </citation>
    <scope>NUCLEOTIDE SEQUENCE [LARGE SCALE GENOMIC DNA]</scope>
    <source>
        <strain evidence="2 3">CCM 8692</strain>
    </source>
</reference>
<sequence length="278" mass="30429">MISTEKKPDAGSGATGALGPLIATYGKSRSFLGVGLFMAALFAAAGLFVLWMTTRIGIDFQLNGDVSFLYMVGFGSLALGVVTALVFWRLAASQPTFRLFENGIHASGPDGDNVTLYRDLEDLYSFFYGGIGYRAAPGAPWTFIGSRIHRFAELSDRLNSLQIQHRGEALHQRLRAGQAVIFRYFEDSVAQSKSMVATRNMDFPTFDMILSADSLQIGQKSIQIARISNINTNLWAEKSSIIDVDGKVFHKIHPSSVLSFALLHALIARQQQSLPTNA</sequence>
<feature type="transmembrane region" description="Helical" evidence="1">
    <location>
        <begin position="68"/>
        <end position="88"/>
    </location>
</feature>
<name>A0ABX0LNI6_9BURK</name>
<dbReference type="RefSeq" id="WP_167224567.1">
    <property type="nucleotide sequence ID" value="NZ_VUYU01000006.1"/>
</dbReference>
<dbReference type="Proteomes" id="UP000785613">
    <property type="component" value="Unassembled WGS sequence"/>
</dbReference>
<feature type="transmembrane region" description="Helical" evidence="1">
    <location>
        <begin position="31"/>
        <end position="53"/>
    </location>
</feature>
<evidence type="ECO:0008006" key="4">
    <source>
        <dbReference type="Google" id="ProtNLM"/>
    </source>
</evidence>
<proteinExistence type="predicted"/>
<comment type="caution">
    <text evidence="2">The sequence shown here is derived from an EMBL/GenBank/DDBJ whole genome shotgun (WGS) entry which is preliminary data.</text>
</comment>
<organism evidence="2 3">
    <name type="scientific">Massilia rubra</name>
    <dbReference type="NCBI Taxonomy" id="2607910"/>
    <lineage>
        <taxon>Bacteria</taxon>
        <taxon>Pseudomonadati</taxon>
        <taxon>Pseudomonadota</taxon>
        <taxon>Betaproteobacteria</taxon>
        <taxon>Burkholderiales</taxon>
        <taxon>Oxalobacteraceae</taxon>
        <taxon>Telluria group</taxon>
        <taxon>Massilia</taxon>
    </lineage>
</organism>
<dbReference type="EMBL" id="VUYU01000006">
    <property type="protein sequence ID" value="NHZ34248.1"/>
    <property type="molecule type" value="Genomic_DNA"/>
</dbReference>
<keyword evidence="1" id="KW-0812">Transmembrane</keyword>